<evidence type="ECO:0000313" key="2">
    <source>
        <dbReference type="Proteomes" id="UP000008387"/>
    </source>
</evidence>
<dbReference type="EMBL" id="FR871757">
    <property type="protein sequence ID" value="CCB79052.1"/>
    <property type="molecule type" value="Genomic_DNA"/>
</dbReference>
<evidence type="ECO:0000313" key="1">
    <source>
        <dbReference type="EMBL" id="CCB79052.1"/>
    </source>
</evidence>
<keyword evidence="1" id="KW-0808">Transferase</keyword>
<dbReference type="Proteomes" id="UP000008387">
    <property type="component" value="Chromosome"/>
</dbReference>
<name>F8KQP8_HELBC</name>
<protein>
    <submittedName>
        <fullName evidence="1">DNA primase</fullName>
        <ecNumber evidence="1">2.7.7.-</ecNumber>
    </submittedName>
</protein>
<organism evidence="1 2">
    <name type="scientific">Helicobacter bizzozeronii (strain CIII-1)</name>
    <dbReference type="NCBI Taxonomy" id="1002804"/>
    <lineage>
        <taxon>Bacteria</taxon>
        <taxon>Pseudomonadati</taxon>
        <taxon>Campylobacterota</taxon>
        <taxon>Epsilonproteobacteria</taxon>
        <taxon>Campylobacterales</taxon>
        <taxon>Helicobacteraceae</taxon>
        <taxon>Helicobacter</taxon>
    </lineage>
</organism>
<reference evidence="1 2" key="1">
    <citation type="journal article" date="2011" name="J. Bacteriol.">
        <title>Genome sequence of Helicobacter bizzozeronii strain CIII-1, an isolate from human gastric mucosa.</title>
        <authorList>
            <person name="Schott T."/>
            <person name="Rossi M."/>
            <person name="Hanninen M.L."/>
        </authorList>
    </citation>
    <scope>NUCLEOTIDE SEQUENCE [LARGE SCALE GENOMIC DNA]</scope>
    <source>
        <strain evidence="1 2">CIII-1</strain>
    </source>
</reference>
<dbReference type="KEGG" id="hbi:HBZC1_00660"/>
<dbReference type="AlphaFoldDB" id="F8KQP8"/>
<keyword evidence="1" id="KW-0548">Nucleotidyltransferase</keyword>
<keyword evidence="2" id="KW-1185">Reference proteome</keyword>
<accession>F8KQP8</accession>
<sequence length="94" mass="10691">MTMLLDLAFRYTAKSFLHPADFQFPEVFEALCQDNLAGLHALPARFKLLPPSEQEGFLRAFKLKGLQRALQHALEQANYPHADALAKRIKQLRG</sequence>
<dbReference type="EC" id="2.7.7.-" evidence="1"/>
<dbReference type="HOGENOM" id="CLU_2382142_0_0_7"/>
<dbReference type="GO" id="GO:0016779">
    <property type="term" value="F:nucleotidyltransferase activity"/>
    <property type="evidence" value="ECO:0007669"/>
    <property type="project" value="UniProtKB-KW"/>
</dbReference>
<proteinExistence type="predicted"/>
<gene>
    <name evidence="1" type="ordered locus">HBZC1_00660</name>
</gene>